<evidence type="ECO:0000313" key="5">
    <source>
        <dbReference type="EMBL" id="GIQ92763.1"/>
    </source>
</evidence>
<reference evidence="5 6" key="1">
    <citation type="journal article" date="2018" name="PLoS ONE">
        <title>The draft genome of Kipferlia bialata reveals reductive genome evolution in fornicate parasites.</title>
        <authorList>
            <person name="Tanifuji G."/>
            <person name="Takabayashi S."/>
            <person name="Kume K."/>
            <person name="Takagi M."/>
            <person name="Nakayama T."/>
            <person name="Kamikawa R."/>
            <person name="Inagaki Y."/>
            <person name="Hashimoto T."/>
        </authorList>
    </citation>
    <scope>NUCLEOTIDE SEQUENCE [LARGE SCALE GENOMIC DNA]</scope>
    <source>
        <strain evidence="5">NY0173</strain>
    </source>
</reference>
<protein>
    <recommendedName>
        <fullName evidence="4">FAD-binding PCMH-type domain-containing protein</fullName>
    </recommendedName>
</protein>
<dbReference type="Gene3D" id="3.30.465.10">
    <property type="match status" value="1"/>
</dbReference>
<dbReference type="PROSITE" id="PS51387">
    <property type="entry name" value="FAD_PCMH"/>
    <property type="match status" value="1"/>
</dbReference>
<dbReference type="PANTHER" id="PTHR42659:SF2">
    <property type="entry name" value="XANTHINE DEHYDROGENASE SUBUNIT C-RELATED"/>
    <property type="match status" value="1"/>
</dbReference>
<evidence type="ECO:0000256" key="1">
    <source>
        <dbReference type="ARBA" id="ARBA00022630"/>
    </source>
</evidence>
<dbReference type="Pfam" id="PF00941">
    <property type="entry name" value="FAD_binding_5"/>
    <property type="match status" value="1"/>
</dbReference>
<dbReference type="AlphaFoldDB" id="A0A9K3DBM4"/>
<dbReference type="InterPro" id="IPR016169">
    <property type="entry name" value="FAD-bd_PCMH_sub2"/>
</dbReference>
<dbReference type="PANTHER" id="PTHR42659">
    <property type="entry name" value="XANTHINE DEHYDROGENASE SUBUNIT C-RELATED"/>
    <property type="match status" value="1"/>
</dbReference>
<proteinExistence type="predicted"/>
<evidence type="ECO:0000256" key="2">
    <source>
        <dbReference type="ARBA" id="ARBA00022827"/>
    </source>
</evidence>
<dbReference type="GO" id="GO:0071949">
    <property type="term" value="F:FAD binding"/>
    <property type="evidence" value="ECO:0007669"/>
    <property type="project" value="InterPro"/>
</dbReference>
<dbReference type="EMBL" id="BDIP01010484">
    <property type="protein sequence ID" value="GIQ92763.1"/>
    <property type="molecule type" value="Genomic_DNA"/>
</dbReference>
<comment type="caution">
    <text evidence="5">The sequence shown here is derived from an EMBL/GenBank/DDBJ whole genome shotgun (WGS) entry which is preliminary data.</text>
</comment>
<feature type="non-terminal residue" evidence="5">
    <location>
        <position position="102"/>
    </location>
</feature>
<dbReference type="Proteomes" id="UP000265618">
    <property type="component" value="Unassembled WGS sequence"/>
</dbReference>
<dbReference type="SUPFAM" id="SSF56176">
    <property type="entry name" value="FAD-binding/transporter-associated domain-like"/>
    <property type="match status" value="1"/>
</dbReference>
<dbReference type="InterPro" id="IPR051312">
    <property type="entry name" value="Diverse_Substr_Oxidored"/>
</dbReference>
<name>A0A9K3DBM4_9EUKA</name>
<gene>
    <name evidence="5" type="ORF">KIPB_016721</name>
</gene>
<dbReference type="GO" id="GO:0016491">
    <property type="term" value="F:oxidoreductase activity"/>
    <property type="evidence" value="ECO:0007669"/>
    <property type="project" value="UniProtKB-KW"/>
</dbReference>
<keyword evidence="3" id="KW-0560">Oxidoreductase</keyword>
<dbReference type="InterPro" id="IPR002346">
    <property type="entry name" value="Mopterin_DH_FAD-bd"/>
</dbReference>
<evidence type="ECO:0000313" key="6">
    <source>
        <dbReference type="Proteomes" id="UP000265618"/>
    </source>
</evidence>
<keyword evidence="1" id="KW-0285">Flavoprotein</keyword>
<organism evidence="5 6">
    <name type="scientific">Kipferlia bialata</name>
    <dbReference type="NCBI Taxonomy" id="797122"/>
    <lineage>
        <taxon>Eukaryota</taxon>
        <taxon>Metamonada</taxon>
        <taxon>Carpediemonas-like organisms</taxon>
        <taxon>Kipferlia</taxon>
    </lineage>
</organism>
<dbReference type="InterPro" id="IPR036318">
    <property type="entry name" value="FAD-bd_PCMH-like_sf"/>
</dbReference>
<evidence type="ECO:0000259" key="4">
    <source>
        <dbReference type="PROSITE" id="PS51387"/>
    </source>
</evidence>
<dbReference type="InterPro" id="IPR016166">
    <property type="entry name" value="FAD-bd_PCMH"/>
</dbReference>
<keyword evidence="2" id="KW-0274">FAD</keyword>
<accession>A0A9K3DBM4</accession>
<feature type="domain" description="FAD-binding PCMH-type" evidence="4">
    <location>
        <begin position="1"/>
        <end position="95"/>
    </location>
</feature>
<sequence length="102" mass="10539">DTRAAQALVELMDKVANTQVKAIATLGGSLVTRAHWVDMPVMLAGLGASASIVDLVSGESRTVSVESLSTVPSMGPGPLAASEIIVSVAIPLTKNGVFFYRQ</sequence>
<feature type="non-terminal residue" evidence="5">
    <location>
        <position position="1"/>
    </location>
</feature>
<keyword evidence="6" id="KW-1185">Reference proteome</keyword>
<evidence type="ECO:0000256" key="3">
    <source>
        <dbReference type="ARBA" id="ARBA00023002"/>
    </source>
</evidence>